<organism evidence="4 5">
    <name type="scientific">Candidatus Jettenia ecosi</name>
    <dbReference type="NCBI Taxonomy" id="2494326"/>
    <lineage>
        <taxon>Bacteria</taxon>
        <taxon>Pseudomonadati</taxon>
        <taxon>Planctomycetota</taxon>
        <taxon>Candidatus Brocadiia</taxon>
        <taxon>Candidatus Brocadiales</taxon>
        <taxon>Candidatus Brocadiaceae</taxon>
        <taxon>Candidatus Jettenia</taxon>
    </lineage>
</organism>
<evidence type="ECO:0000313" key="4">
    <source>
        <dbReference type="EMBL" id="TLD41797.1"/>
    </source>
</evidence>
<evidence type="ECO:0000256" key="1">
    <source>
        <dbReference type="ARBA" id="ARBA00010529"/>
    </source>
</evidence>
<dbReference type="EMBL" id="SULG01000036">
    <property type="protein sequence ID" value="TLD41797.1"/>
    <property type="molecule type" value="Genomic_DNA"/>
</dbReference>
<dbReference type="Gene3D" id="4.10.520.10">
    <property type="entry name" value="IHF-like DNA-binding proteins"/>
    <property type="match status" value="1"/>
</dbReference>
<dbReference type="AlphaFoldDB" id="A0A533QAQ4"/>
<dbReference type="GO" id="GO:0030527">
    <property type="term" value="F:structural constituent of chromatin"/>
    <property type="evidence" value="ECO:0007669"/>
    <property type="project" value="InterPro"/>
</dbReference>
<protein>
    <submittedName>
        <fullName evidence="4">Integration host factor beta subunit</fullName>
    </submittedName>
</protein>
<evidence type="ECO:0000256" key="2">
    <source>
        <dbReference type="ARBA" id="ARBA00023125"/>
    </source>
</evidence>
<name>A0A533QAQ4_9BACT</name>
<dbReference type="GO" id="GO:0003677">
    <property type="term" value="F:DNA binding"/>
    <property type="evidence" value="ECO:0007669"/>
    <property type="project" value="UniProtKB-KW"/>
</dbReference>
<comment type="caution">
    <text evidence="4">The sequence shown here is derived from an EMBL/GenBank/DDBJ whole genome shotgun (WGS) entry which is preliminary data.</text>
</comment>
<dbReference type="PANTHER" id="PTHR33175:SF2">
    <property type="entry name" value="INTEGRATION HOST FACTOR SUBUNIT ALPHA"/>
    <property type="match status" value="1"/>
</dbReference>
<dbReference type="Proteomes" id="UP000319783">
    <property type="component" value="Unassembled WGS sequence"/>
</dbReference>
<dbReference type="InterPro" id="IPR000119">
    <property type="entry name" value="Hist_DNA-bd"/>
</dbReference>
<dbReference type="CDD" id="cd13836">
    <property type="entry name" value="IHF_B"/>
    <property type="match status" value="1"/>
</dbReference>
<gene>
    <name evidence="4" type="ORF">JETT_1952</name>
</gene>
<dbReference type="InterPro" id="IPR010992">
    <property type="entry name" value="IHF-like_DNA-bd_dom_sf"/>
</dbReference>
<comment type="similarity">
    <text evidence="1 3">Belongs to the bacterial histone-like protein family.</text>
</comment>
<accession>A0A533QAQ4</accession>
<reference evidence="4 5" key="1">
    <citation type="submission" date="2019-04" db="EMBL/GenBank/DDBJ databases">
        <title>Genome of a novel bacterium Candidatus Jettenia ecosi reconstructed from metagenome of an anammox bioreactor.</title>
        <authorList>
            <person name="Mardanov A.V."/>
            <person name="Beletsky A.V."/>
            <person name="Ravin N.V."/>
            <person name="Botchkova E.A."/>
            <person name="Litti Y.V."/>
            <person name="Nozhevnikova A.N."/>
        </authorList>
    </citation>
    <scope>NUCLEOTIDE SEQUENCE [LARGE SCALE GENOMIC DNA]</scope>
    <source>
        <strain evidence="4">J2</strain>
    </source>
</reference>
<dbReference type="SUPFAM" id="SSF47729">
    <property type="entry name" value="IHF-like DNA-binding proteins"/>
    <property type="match status" value="1"/>
</dbReference>
<sequence>MQTTTKRDLCEKIARRTNNTHMIVKKTIQMFLDEIISELAQGNRIELRDFGVFEIRQRAARKARNPRTGEVAFVPSKNVVVFKVGKLMREKVGNATKTPTQPSQGT</sequence>
<dbReference type="SMART" id="SM00411">
    <property type="entry name" value="BHL"/>
    <property type="match status" value="1"/>
</dbReference>
<evidence type="ECO:0000256" key="3">
    <source>
        <dbReference type="RuleBase" id="RU003939"/>
    </source>
</evidence>
<dbReference type="PANTHER" id="PTHR33175">
    <property type="entry name" value="DNA-BINDING PROTEIN HU"/>
    <property type="match status" value="1"/>
</dbReference>
<dbReference type="PRINTS" id="PR01727">
    <property type="entry name" value="DNABINDINGHU"/>
</dbReference>
<dbReference type="Pfam" id="PF00216">
    <property type="entry name" value="Bac_DNA_binding"/>
    <property type="match status" value="1"/>
</dbReference>
<keyword evidence="2" id="KW-0238">DNA-binding</keyword>
<dbReference type="GO" id="GO:0005829">
    <property type="term" value="C:cytosol"/>
    <property type="evidence" value="ECO:0007669"/>
    <property type="project" value="TreeGrafter"/>
</dbReference>
<evidence type="ECO:0000313" key="5">
    <source>
        <dbReference type="Proteomes" id="UP000319783"/>
    </source>
</evidence>
<proteinExistence type="inferred from homology"/>